<dbReference type="EMBL" id="QGKV02000649">
    <property type="protein sequence ID" value="KAF3580612.1"/>
    <property type="molecule type" value="Genomic_DNA"/>
</dbReference>
<feature type="region of interest" description="Disordered" evidence="1">
    <location>
        <begin position="1"/>
        <end position="60"/>
    </location>
</feature>
<evidence type="ECO:0000313" key="2">
    <source>
        <dbReference type="EMBL" id="KAF2604332.1"/>
    </source>
</evidence>
<reference evidence="3 4" key="3">
    <citation type="journal article" date="2020" name="BMC Genomics">
        <title>Intraspecific diversification of the crop wild relative Brassica cretica Lam. using demographic model selection.</title>
        <authorList>
            <person name="Kioukis A."/>
            <person name="Michalopoulou V.A."/>
            <person name="Briers L."/>
            <person name="Pirintsos S."/>
            <person name="Studholme D.J."/>
            <person name="Pavlidis P."/>
            <person name="Sarris P.F."/>
        </authorList>
    </citation>
    <scope>NUCLEOTIDE SEQUENCE [LARGE SCALE GENOMIC DNA]</scope>
    <source>
        <strain evidence="4">cv. PFS-1207/04</strain>
        <strain evidence="3">PFS-1207/04</strain>
    </source>
</reference>
<evidence type="ECO:0000313" key="3">
    <source>
        <dbReference type="EMBL" id="KAF3580612.1"/>
    </source>
</evidence>
<evidence type="ECO:0000313" key="4">
    <source>
        <dbReference type="Proteomes" id="UP000266723"/>
    </source>
</evidence>
<organism evidence="2">
    <name type="scientific">Brassica cretica</name>
    <name type="common">Mustard</name>
    <dbReference type="NCBI Taxonomy" id="69181"/>
    <lineage>
        <taxon>Eukaryota</taxon>
        <taxon>Viridiplantae</taxon>
        <taxon>Streptophyta</taxon>
        <taxon>Embryophyta</taxon>
        <taxon>Tracheophyta</taxon>
        <taxon>Spermatophyta</taxon>
        <taxon>Magnoliopsida</taxon>
        <taxon>eudicotyledons</taxon>
        <taxon>Gunneridae</taxon>
        <taxon>Pentapetalae</taxon>
        <taxon>rosids</taxon>
        <taxon>malvids</taxon>
        <taxon>Brassicales</taxon>
        <taxon>Brassicaceae</taxon>
        <taxon>Brassiceae</taxon>
        <taxon>Brassica</taxon>
    </lineage>
</organism>
<dbReference type="AlphaFoldDB" id="A0A8S9LDJ9"/>
<reference evidence="2" key="1">
    <citation type="submission" date="2019-12" db="EMBL/GenBank/DDBJ databases">
        <title>Genome sequencing and annotation of Brassica cretica.</title>
        <authorList>
            <person name="Studholme D.J."/>
            <person name="Sarris P.F."/>
        </authorList>
    </citation>
    <scope>NUCLEOTIDE SEQUENCE</scope>
    <source>
        <strain evidence="2">PFS-102/07</strain>
        <tissue evidence="2">Leaf</tissue>
    </source>
</reference>
<accession>A0A8S9LDJ9</accession>
<evidence type="ECO:0000256" key="1">
    <source>
        <dbReference type="SAM" id="MobiDB-lite"/>
    </source>
</evidence>
<protein>
    <submittedName>
        <fullName evidence="2">Uncharacterized protein</fullName>
    </submittedName>
</protein>
<feature type="compositionally biased region" description="Basic and acidic residues" evidence="1">
    <location>
        <begin position="1"/>
        <end position="15"/>
    </location>
</feature>
<comment type="caution">
    <text evidence="2">The sequence shown here is derived from an EMBL/GenBank/DDBJ whole genome shotgun (WGS) entry which is preliminary data.</text>
</comment>
<feature type="compositionally biased region" description="Polar residues" evidence="1">
    <location>
        <begin position="40"/>
        <end position="49"/>
    </location>
</feature>
<proteinExistence type="predicted"/>
<dbReference type="EMBL" id="QGKY02000094">
    <property type="protein sequence ID" value="KAF2604332.1"/>
    <property type="molecule type" value="Genomic_DNA"/>
</dbReference>
<keyword evidence="4" id="KW-1185">Reference proteome</keyword>
<gene>
    <name evidence="3" type="ORF">DY000_02033621</name>
    <name evidence="2" type="ORF">F2Q70_00027341</name>
</gene>
<name>A0A8S9LDJ9_BRACR</name>
<reference evidence="3" key="2">
    <citation type="submission" date="2019-12" db="EMBL/GenBank/DDBJ databases">
        <authorList>
            <person name="Studholme D.J."/>
            <person name="Sarris P."/>
        </authorList>
    </citation>
    <scope>NUCLEOTIDE SEQUENCE</scope>
    <source>
        <strain evidence="3">PFS-1207/04</strain>
        <tissue evidence="3">Leaf</tissue>
    </source>
</reference>
<sequence>MIARTEHKQQSHDFKLIPTRHKIPSPTLPRDGNKSHRQSSRSGSPASTEGSRRSDLKPCTSPVFEMLQIYRLKSPKV</sequence>
<dbReference type="Proteomes" id="UP000266723">
    <property type="component" value="Unassembled WGS sequence"/>
</dbReference>